<dbReference type="InterPro" id="IPR017452">
    <property type="entry name" value="GPCR_Rhodpsn_7TM"/>
</dbReference>
<dbReference type="Gene3D" id="1.20.1070.10">
    <property type="entry name" value="Rhodopsin 7-helix transmembrane proteins"/>
    <property type="match status" value="1"/>
</dbReference>
<dbReference type="PANTHER" id="PTHR10489:SF649">
    <property type="entry name" value="C-C CHEMOKINE RECEPTOR TYPE 3"/>
    <property type="match status" value="1"/>
</dbReference>
<evidence type="ECO:0000256" key="4">
    <source>
        <dbReference type="ARBA" id="ARBA00023040"/>
    </source>
</evidence>
<proteinExistence type="predicted"/>
<dbReference type="SUPFAM" id="SSF81321">
    <property type="entry name" value="Family A G protein-coupled receptor-like"/>
    <property type="match status" value="1"/>
</dbReference>
<dbReference type="InterPro" id="IPR050119">
    <property type="entry name" value="CCR1-9-like"/>
</dbReference>
<feature type="transmembrane region" description="Helical" evidence="9">
    <location>
        <begin position="319"/>
        <end position="342"/>
    </location>
</feature>
<dbReference type="FunFam" id="1.20.1070.10:FF:000026">
    <property type="entry name" value="C-C chemokine receptor type 5"/>
    <property type="match status" value="1"/>
</dbReference>
<comment type="subcellular location">
    <subcellularLocation>
        <location evidence="1">Membrane</location>
        <topology evidence="1">Multi-pass membrane protein</topology>
    </subcellularLocation>
</comment>
<evidence type="ECO:0000313" key="11">
    <source>
        <dbReference type="EMBL" id="ABN14177.1"/>
    </source>
</evidence>
<dbReference type="PRINTS" id="PR01106">
    <property type="entry name" value="CHEMOKINER1"/>
</dbReference>
<feature type="transmembrane region" description="Helical" evidence="9">
    <location>
        <begin position="238"/>
        <end position="258"/>
    </location>
</feature>
<dbReference type="GO" id="GO:0016020">
    <property type="term" value="C:membrane"/>
    <property type="evidence" value="ECO:0007669"/>
    <property type="project" value="UniProtKB-SubCell"/>
</dbReference>
<dbReference type="GO" id="GO:0006955">
    <property type="term" value="P:immune response"/>
    <property type="evidence" value="ECO:0007669"/>
    <property type="project" value="InterPro"/>
</dbReference>
<evidence type="ECO:0000256" key="3">
    <source>
        <dbReference type="ARBA" id="ARBA00022989"/>
    </source>
</evidence>
<evidence type="ECO:0000256" key="8">
    <source>
        <dbReference type="ARBA" id="ARBA00023224"/>
    </source>
</evidence>
<dbReference type="GO" id="GO:0019722">
    <property type="term" value="P:calcium-mediated signaling"/>
    <property type="evidence" value="ECO:0007669"/>
    <property type="project" value="TreeGrafter"/>
</dbReference>
<dbReference type="InterPro" id="IPR000355">
    <property type="entry name" value="Chemokine_rcpt"/>
</dbReference>
<feature type="transmembrane region" description="Helical" evidence="9">
    <location>
        <begin position="278"/>
        <end position="299"/>
    </location>
</feature>
<keyword evidence="3 9" id="KW-1133">Transmembrane helix</keyword>
<dbReference type="GO" id="GO:0016493">
    <property type="term" value="F:C-C chemokine receptor activity"/>
    <property type="evidence" value="ECO:0007669"/>
    <property type="project" value="InterPro"/>
</dbReference>
<evidence type="ECO:0000256" key="2">
    <source>
        <dbReference type="ARBA" id="ARBA00022692"/>
    </source>
</evidence>
<evidence type="ECO:0000256" key="9">
    <source>
        <dbReference type="SAM" id="Phobius"/>
    </source>
</evidence>
<sequence>MATTLVSTANTSTLATTVTTNLTTLLTTVVTTITSMVPSINSSDDYYDVLSDEDYDESAPCVKGDTMKLAAHLVPPLYLLVFLFGLLGNLLVIIILLKYMKLKNMTNIFLLNMAISDLLFLLTLPFWMYYIGLYHEWTLGIPMCKLLRGICYMALYGQVFFIILLTMDRYRAVVYAVSALRFKTVTSAGVTSLCTWLLAGLLALPEFFFHGHQDENGKVQCDPYYPELTTDILRRTHVVKMTILSLVLPLIVMVVCYWGIIKKLLQRPSKKKNKAIRLIFVIMVAYFVFWAPYNIVLLLSTFHSTFLEVDCDLNKRLDITLLVAKVIAYTHCCINPVIYAFVGERFQKNLHHFFHTYVAIYLCKYIPFLSGDGEGKEGPTRI</sequence>
<keyword evidence="4" id="KW-0297">G-protein coupled receptor</keyword>
<name>A3F188_9GAMA</name>
<evidence type="ECO:0000256" key="1">
    <source>
        <dbReference type="ARBA" id="ARBA00004141"/>
    </source>
</evidence>
<protein>
    <submittedName>
        <fullName evidence="11">E1 variant a</fullName>
    </submittedName>
</protein>
<keyword evidence="2 9" id="KW-0812">Transmembrane</keyword>
<feature type="transmembrane region" description="Helical" evidence="9">
    <location>
        <begin position="77"/>
        <end position="97"/>
    </location>
</feature>
<evidence type="ECO:0000256" key="5">
    <source>
        <dbReference type="ARBA" id="ARBA00023136"/>
    </source>
</evidence>
<keyword evidence="5 9" id="KW-0472">Membrane</keyword>
<dbReference type="PROSITE" id="PS50262">
    <property type="entry name" value="G_PROTEIN_RECEP_F1_2"/>
    <property type="match status" value="1"/>
</dbReference>
<dbReference type="InterPro" id="IPR000276">
    <property type="entry name" value="GPCR_Rhodpsn"/>
</dbReference>
<keyword evidence="6" id="KW-1015">Disulfide bond</keyword>
<keyword evidence="7" id="KW-0675">Receptor</keyword>
<dbReference type="GO" id="GO:0007204">
    <property type="term" value="P:positive regulation of cytosolic calcium ion concentration"/>
    <property type="evidence" value="ECO:0007669"/>
    <property type="project" value="TreeGrafter"/>
</dbReference>
<organism evidence="11">
    <name type="scientific">Equid gammaherpesvirus 2</name>
    <name type="common">Equine herpesvirus 2</name>
    <dbReference type="NCBI Taxonomy" id="12657"/>
    <lineage>
        <taxon>Viruses</taxon>
        <taxon>Duplodnaviria</taxon>
        <taxon>Heunggongvirae</taxon>
        <taxon>Peploviricota</taxon>
        <taxon>Herviviricetes</taxon>
        <taxon>Herpesvirales</taxon>
        <taxon>Orthoherpesviridae</taxon>
        <taxon>Gammaherpesvirinae</taxon>
        <taxon>Percavirus</taxon>
        <taxon>Percavirus equidgamma2</taxon>
    </lineage>
</organism>
<evidence type="ECO:0000259" key="10">
    <source>
        <dbReference type="PROSITE" id="PS50262"/>
    </source>
</evidence>
<feature type="transmembrane region" description="Helical" evidence="9">
    <location>
        <begin position="185"/>
        <end position="204"/>
    </location>
</feature>
<dbReference type="PRINTS" id="PR00237">
    <property type="entry name" value="GPCRRHODOPSN"/>
</dbReference>
<keyword evidence="8" id="KW-0807">Transducer</keyword>
<feature type="domain" description="G-protein coupled receptors family 1 profile" evidence="10">
    <location>
        <begin position="88"/>
        <end position="339"/>
    </location>
</feature>
<evidence type="ECO:0000256" key="6">
    <source>
        <dbReference type="ARBA" id="ARBA00023157"/>
    </source>
</evidence>
<dbReference type="PANTHER" id="PTHR10489">
    <property type="entry name" value="CELL ADHESION MOLECULE"/>
    <property type="match status" value="1"/>
</dbReference>
<feature type="transmembrane region" description="Helical" evidence="9">
    <location>
        <begin position="109"/>
        <end position="131"/>
    </location>
</feature>
<dbReference type="Pfam" id="PF00001">
    <property type="entry name" value="7tm_1"/>
    <property type="match status" value="1"/>
</dbReference>
<dbReference type="InterPro" id="IPR002236">
    <property type="entry name" value="Chemokine_CCR1"/>
</dbReference>
<reference evidence="11" key="1">
    <citation type="journal article" date="2007" name="J. Gen. Virol.">
        <title>Sequence analysis of the equid herpesvirus 2 chemokine receptor homologues E1, ORF74 and E6 demonstrates high sequence divergence between field isolates.</title>
        <authorList>
            <person name="Sharp E.L."/>
            <person name="Farrell H.E."/>
            <person name="Borchers K."/>
            <person name="Holmes E.C."/>
            <person name="Davis-Poynter N.J."/>
        </authorList>
    </citation>
    <scope>NUCLEOTIDE SEQUENCE</scope>
    <source>
        <strain evidence="11">Ger-4</strain>
    </source>
</reference>
<dbReference type="PRINTS" id="PR00657">
    <property type="entry name" value="CCCHEMOKINER"/>
</dbReference>
<accession>A3F188</accession>
<dbReference type="EMBL" id="EF182636">
    <property type="protein sequence ID" value="ABN14177.1"/>
    <property type="molecule type" value="Genomic_DNA"/>
</dbReference>
<dbReference type="GO" id="GO:0019957">
    <property type="term" value="F:C-C chemokine binding"/>
    <property type="evidence" value="ECO:0007669"/>
    <property type="project" value="TreeGrafter"/>
</dbReference>
<feature type="transmembrane region" description="Helical" evidence="9">
    <location>
        <begin position="146"/>
        <end position="165"/>
    </location>
</feature>
<dbReference type="GO" id="GO:0060326">
    <property type="term" value="P:cell chemotaxis"/>
    <property type="evidence" value="ECO:0007669"/>
    <property type="project" value="TreeGrafter"/>
</dbReference>
<evidence type="ECO:0000256" key="7">
    <source>
        <dbReference type="ARBA" id="ARBA00023170"/>
    </source>
</evidence>
<gene>
    <name evidence="11" type="primary">E1</name>
</gene>